<name>A0A8S5NNL2_9CAUD</name>
<dbReference type="Pfam" id="PF05354">
    <property type="entry name" value="Phage_attach"/>
    <property type="match status" value="1"/>
</dbReference>
<dbReference type="InterPro" id="IPR008018">
    <property type="entry name" value="Phage_tail_attach_FII"/>
</dbReference>
<dbReference type="EMBL" id="BK015216">
    <property type="protein sequence ID" value="DAD96397.1"/>
    <property type="molecule type" value="Genomic_DNA"/>
</dbReference>
<dbReference type="GO" id="GO:0019068">
    <property type="term" value="P:virion assembly"/>
    <property type="evidence" value="ECO:0007669"/>
    <property type="project" value="InterPro"/>
</dbReference>
<accession>A0A8S5NNL2</accession>
<reference evidence="1" key="1">
    <citation type="journal article" date="2021" name="Proc. Natl. Acad. Sci. U.S.A.">
        <title>A Catalog of Tens of Thousands of Viruses from Human Metagenomes Reveals Hidden Associations with Chronic Diseases.</title>
        <authorList>
            <person name="Tisza M.J."/>
            <person name="Buck C.B."/>
        </authorList>
    </citation>
    <scope>NUCLEOTIDE SEQUENCE</scope>
    <source>
        <strain evidence="1">Ctpbe1</strain>
    </source>
</reference>
<sequence length="97" mass="11256">MVRQFHKAVDSLFEKLGRSAKYQNRDVLIFLLRPDEVVSVGFAQAHTATNIMKIRIFEAPELKVNDIILYDNKEYVVSQEPQRDTNNLVWNFGVVCN</sequence>
<evidence type="ECO:0000313" key="1">
    <source>
        <dbReference type="EMBL" id="DAD96397.1"/>
    </source>
</evidence>
<protein>
    <submittedName>
        <fullName evidence="1">Uncharacterized protein</fullName>
    </submittedName>
</protein>
<organism evidence="1">
    <name type="scientific">Siphoviridae sp. ctpbe1</name>
    <dbReference type="NCBI Taxonomy" id="2826466"/>
    <lineage>
        <taxon>Viruses</taxon>
        <taxon>Duplodnaviria</taxon>
        <taxon>Heunggongvirae</taxon>
        <taxon>Uroviricota</taxon>
        <taxon>Caudoviricetes</taxon>
    </lineage>
</organism>
<proteinExistence type="predicted"/>